<feature type="modified residue" description="4-aspartylphosphate" evidence="14">
    <location>
        <position position="618"/>
    </location>
</feature>
<evidence type="ECO:0000313" key="20">
    <source>
        <dbReference type="Proteomes" id="UP000541857"/>
    </source>
</evidence>
<evidence type="ECO:0000256" key="8">
    <source>
        <dbReference type="ARBA" id="ARBA00022692"/>
    </source>
</evidence>
<comment type="caution">
    <text evidence="19">The sequence shown here is derived from an EMBL/GenBank/DDBJ whole genome shotgun (WGS) entry which is preliminary data.</text>
</comment>
<dbReference type="PRINTS" id="PR00344">
    <property type="entry name" value="BCTRLSENSOR"/>
</dbReference>
<dbReference type="PROSITE" id="PS50109">
    <property type="entry name" value="HIS_KIN"/>
    <property type="match status" value="1"/>
</dbReference>
<dbReference type="SUPFAM" id="SSF47226">
    <property type="entry name" value="Histidine-containing phosphotransfer domain, HPT domain"/>
    <property type="match status" value="1"/>
</dbReference>
<evidence type="ECO:0000256" key="1">
    <source>
        <dbReference type="ARBA" id="ARBA00000085"/>
    </source>
</evidence>
<dbReference type="CDD" id="cd16922">
    <property type="entry name" value="HATPase_EvgS-ArcB-TorS-like"/>
    <property type="match status" value="1"/>
</dbReference>
<proteinExistence type="predicted"/>
<keyword evidence="11 15" id="KW-1133">Transmembrane helix</keyword>
<evidence type="ECO:0000256" key="11">
    <source>
        <dbReference type="ARBA" id="ARBA00022989"/>
    </source>
</evidence>
<evidence type="ECO:0000259" key="16">
    <source>
        <dbReference type="PROSITE" id="PS50109"/>
    </source>
</evidence>
<keyword evidence="5" id="KW-0997">Cell inner membrane</keyword>
<evidence type="ECO:0000256" key="9">
    <source>
        <dbReference type="ARBA" id="ARBA00022777"/>
    </source>
</evidence>
<feature type="modified residue" description="Phosphohistidine" evidence="13">
    <location>
        <position position="756"/>
    </location>
</feature>
<dbReference type="Gene3D" id="3.40.50.2300">
    <property type="match status" value="1"/>
</dbReference>
<dbReference type="InterPro" id="IPR036641">
    <property type="entry name" value="HPT_dom_sf"/>
</dbReference>
<dbReference type="Pfam" id="PF00512">
    <property type="entry name" value="HisKA"/>
    <property type="match status" value="1"/>
</dbReference>
<dbReference type="Pfam" id="PF00072">
    <property type="entry name" value="Response_reg"/>
    <property type="match status" value="1"/>
</dbReference>
<feature type="transmembrane region" description="Helical" evidence="15">
    <location>
        <begin position="276"/>
        <end position="296"/>
    </location>
</feature>
<protein>
    <recommendedName>
        <fullName evidence="3">histidine kinase</fullName>
        <ecNumber evidence="3">2.7.13.3</ecNumber>
    </recommendedName>
</protein>
<feature type="domain" description="Response regulatory" evidence="17">
    <location>
        <begin position="569"/>
        <end position="684"/>
    </location>
</feature>
<dbReference type="InterPro" id="IPR003661">
    <property type="entry name" value="HisK_dim/P_dom"/>
</dbReference>
<evidence type="ECO:0000256" key="10">
    <source>
        <dbReference type="ARBA" id="ARBA00022840"/>
    </source>
</evidence>
<dbReference type="SMART" id="SM00388">
    <property type="entry name" value="HisKA"/>
    <property type="match status" value="1"/>
</dbReference>
<dbReference type="SMART" id="SM00387">
    <property type="entry name" value="HATPase_c"/>
    <property type="match status" value="1"/>
</dbReference>
<dbReference type="InterPro" id="IPR011006">
    <property type="entry name" value="CheY-like_superfamily"/>
</dbReference>
<dbReference type="InterPro" id="IPR008207">
    <property type="entry name" value="Sig_transdc_His_kin_Hpt_dom"/>
</dbReference>
<dbReference type="EC" id="2.7.13.3" evidence="3"/>
<dbReference type="Proteomes" id="UP000541857">
    <property type="component" value="Unassembled WGS sequence"/>
</dbReference>
<dbReference type="CDD" id="cd00082">
    <property type="entry name" value="HisKA"/>
    <property type="match status" value="1"/>
</dbReference>
<keyword evidence="8 15" id="KW-0812">Transmembrane</keyword>
<dbReference type="InterPro" id="IPR001789">
    <property type="entry name" value="Sig_transdc_resp-reg_receiver"/>
</dbReference>
<dbReference type="InterPro" id="IPR005467">
    <property type="entry name" value="His_kinase_dom"/>
</dbReference>
<feature type="domain" description="Histidine kinase" evidence="16">
    <location>
        <begin position="329"/>
        <end position="549"/>
    </location>
</feature>
<dbReference type="SUPFAM" id="SSF52172">
    <property type="entry name" value="CheY-like"/>
    <property type="match status" value="1"/>
</dbReference>
<evidence type="ECO:0000256" key="2">
    <source>
        <dbReference type="ARBA" id="ARBA00004429"/>
    </source>
</evidence>
<dbReference type="PROSITE" id="PS50110">
    <property type="entry name" value="RESPONSE_REGULATORY"/>
    <property type="match status" value="1"/>
</dbReference>
<evidence type="ECO:0000313" key="19">
    <source>
        <dbReference type="EMBL" id="MBA6152067.1"/>
    </source>
</evidence>
<reference evidence="19 20" key="1">
    <citation type="submission" date="2020-07" db="EMBL/GenBank/DDBJ databases">
        <title>Bacterium isolated from marine sediment.</title>
        <authorList>
            <person name="Shang D."/>
        </authorList>
    </citation>
    <scope>NUCLEOTIDE SEQUENCE [LARGE SCALE GENOMIC DNA]</scope>
    <source>
        <strain evidence="19 20">F6074</strain>
    </source>
</reference>
<accession>A0A7W2R2S2</accession>
<dbReference type="InterPro" id="IPR036097">
    <property type="entry name" value="HisK_dim/P_sf"/>
</dbReference>
<keyword evidence="4" id="KW-1003">Cell membrane</keyword>
<evidence type="ECO:0000256" key="14">
    <source>
        <dbReference type="PROSITE-ProRule" id="PRU00169"/>
    </source>
</evidence>
<comment type="subcellular location">
    <subcellularLocation>
        <location evidence="2">Cell inner membrane</location>
        <topology evidence="2">Multi-pass membrane protein</topology>
    </subcellularLocation>
</comment>
<keyword evidence="10" id="KW-0547">Nucleotide-binding</keyword>
<dbReference type="GO" id="GO:0009927">
    <property type="term" value="F:histidine phosphotransfer kinase activity"/>
    <property type="evidence" value="ECO:0007669"/>
    <property type="project" value="TreeGrafter"/>
</dbReference>
<keyword evidence="7" id="KW-0808">Transferase</keyword>
<dbReference type="CDD" id="cd17546">
    <property type="entry name" value="REC_hyHK_CKI1_RcsC-like"/>
    <property type="match status" value="1"/>
</dbReference>
<keyword evidence="20" id="KW-1185">Reference proteome</keyword>
<keyword evidence="6 14" id="KW-0597">Phosphoprotein</keyword>
<keyword evidence="9" id="KW-0418">Kinase</keyword>
<dbReference type="AlphaFoldDB" id="A0A7W2R2S2"/>
<dbReference type="Gene3D" id="1.20.120.160">
    <property type="entry name" value="HPT domain"/>
    <property type="match status" value="1"/>
</dbReference>
<name>A0A7W2R2S2_9FLAO</name>
<dbReference type="RefSeq" id="WP_182203174.1">
    <property type="nucleotide sequence ID" value="NZ_JACGLT010000003.1"/>
</dbReference>
<evidence type="ECO:0000256" key="5">
    <source>
        <dbReference type="ARBA" id="ARBA00022519"/>
    </source>
</evidence>
<evidence type="ECO:0000256" key="3">
    <source>
        <dbReference type="ARBA" id="ARBA00012438"/>
    </source>
</evidence>
<evidence type="ECO:0000256" key="13">
    <source>
        <dbReference type="PROSITE-ProRule" id="PRU00110"/>
    </source>
</evidence>
<evidence type="ECO:0000256" key="4">
    <source>
        <dbReference type="ARBA" id="ARBA00022475"/>
    </source>
</evidence>
<evidence type="ECO:0000256" key="7">
    <source>
        <dbReference type="ARBA" id="ARBA00022679"/>
    </source>
</evidence>
<dbReference type="GO" id="GO:0000155">
    <property type="term" value="F:phosphorelay sensor kinase activity"/>
    <property type="evidence" value="ECO:0007669"/>
    <property type="project" value="InterPro"/>
</dbReference>
<feature type="domain" description="HPt" evidence="18">
    <location>
        <begin position="717"/>
        <end position="805"/>
    </location>
</feature>
<sequence length="812" mass="92086">MRSSSRKITFKVLFGYIALGVLAAISGWLVFSELGNFTATQTDDLKERQKLIKISGLVTDIYENESLARAALQLNTADKFNAYVSQNDSLINTIDTLRILVNNSYQQALLDSIQVIFDKKQQDLSELRRLKDRNTSEKSIEQTINKLKSIDPILGKLTLDDYVENPTEVNPKVKEVLEGFIQFSNESKAKDSVSKVDQKQIDSIVTTSRDMLRKIQQEVASQRQSLMLKERELVESDLKTSRQLRNLLRTLEREMVASSQSIIAQRQEALDRGTSIIYMAAIISFILVVIFSIVILNDFWKSQRYREELEKSNTYTNSLLKSREQLINMVSHDLRSPLSTISGYSELLQKTAQNAKEDNYLDHIKNASAYMSQLVDDLLEFSKLEDGHITIESIPFNLKTVLDETSTNIKAIYADKPIALLVKHDPALDITIVSDPFRIKQVLYNLIGNAYKFTDEGSISISTKLHASNNKYSVSITITDTGIGISKEKQKDIFNAFTQVNQSTNTKHSGFGLGLAISKKLMNLLKGSLSLKSAVGEGSSFEISFPVKLSYEEVETKPIATEVSQFELKAVVVDDDASLRQLIADILEQHQVTTYTFEDAMVALSALESLSYDLIITDIQLPKMNGFHFMETVKQLPFYKQQPIIAMTGRMDINTKDYLESGFSKVVYKPFEAHTWVDILSELFPERITKPEEENSKTSYRSKHFDTHSIAGFLNHDEEALKSLLELFLKDTKKHIAELKLAQKENDIKTINDLSHRMLTMFKQLKATSVVPHLEVLEHATVADNEILEALEKELKAFYKDMQAYITPDYTP</sequence>
<evidence type="ECO:0000256" key="12">
    <source>
        <dbReference type="ARBA" id="ARBA00023136"/>
    </source>
</evidence>
<evidence type="ECO:0000256" key="6">
    <source>
        <dbReference type="ARBA" id="ARBA00022553"/>
    </source>
</evidence>
<comment type="catalytic activity">
    <reaction evidence="1">
        <text>ATP + protein L-histidine = ADP + protein N-phospho-L-histidine.</text>
        <dbReference type="EC" id="2.7.13.3"/>
    </reaction>
</comment>
<dbReference type="EMBL" id="JACGLT010000003">
    <property type="protein sequence ID" value="MBA6152067.1"/>
    <property type="molecule type" value="Genomic_DNA"/>
</dbReference>
<dbReference type="Gene3D" id="3.30.565.10">
    <property type="entry name" value="Histidine kinase-like ATPase, C-terminal domain"/>
    <property type="match status" value="1"/>
</dbReference>
<dbReference type="FunFam" id="3.30.565.10:FF:000010">
    <property type="entry name" value="Sensor histidine kinase RcsC"/>
    <property type="match status" value="1"/>
</dbReference>
<gene>
    <name evidence="19" type="ORF">H3Z82_04940</name>
</gene>
<evidence type="ECO:0000259" key="17">
    <source>
        <dbReference type="PROSITE" id="PS50110"/>
    </source>
</evidence>
<dbReference type="InterPro" id="IPR036890">
    <property type="entry name" value="HATPase_C_sf"/>
</dbReference>
<dbReference type="Gene3D" id="1.10.287.130">
    <property type="match status" value="1"/>
</dbReference>
<evidence type="ECO:0000259" key="18">
    <source>
        <dbReference type="PROSITE" id="PS50894"/>
    </source>
</evidence>
<dbReference type="PANTHER" id="PTHR43047:SF72">
    <property type="entry name" value="OSMOSENSING HISTIDINE PROTEIN KINASE SLN1"/>
    <property type="match status" value="1"/>
</dbReference>
<dbReference type="SUPFAM" id="SSF47384">
    <property type="entry name" value="Homodimeric domain of signal transducing histidine kinase"/>
    <property type="match status" value="1"/>
</dbReference>
<dbReference type="InterPro" id="IPR003594">
    <property type="entry name" value="HATPase_dom"/>
</dbReference>
<dbReference type="SUPFAM" id="SSF55874">
    <property type="entry name" value="ATPase domain of HSP90 chaperone/DNA topoisomerase II/histidine kinase"/>
    <property type="match status" value="1"/>
</dbReference>
<dbReference type="PROSITE" id="PS50894">
    <property type="entry name" value="HPT"/>
    <property type="match status" value="1"/>
</dbReference>
<keyword evidence="12 15" id="KW-0472">Membrane</keyword>
<organism evidence="19 20">
    <name type="scientific">Gelidibacter maritimus</name>
    <dbReference type="NCBI Taxonomy" id="2761487"/>
    <lineage>
        <taxon>Bacteria</taxon>
        <taxon>Pseudomonadati</taxon>
        <taxon>Bacteroidota</taxon>
        <taxon>Flavobacteriia</taxon>
        <taxon>Flavobacteriales</taxon>
        <taxon>Flavobacteriaceae</taxon>
        <taxon>Gelidibacter</taxon>
    </lineage>
</organism>
<keyword evidence="10" id="KW-0067">ATP-binding</keyword>
<dbReference type="GO" id="GO:0005886">
    <property type="term" value="C:plasma membrane"/>
    <property type="evidence" value="ECO:0007669"/>
    <property type="project" value="UniProtKB-SubCell"/>
</dbReference>
<dbReference type="InterPro" id="IPR004358">
    <property type="entry name" value="Sig_transdc_His_kin-like_C"/>
</dbReference>
<dbReference type="SMART" id="SM00448">
    <property type="entry name" value="REC"/>
    <property type="match status" value="1"/>
</dbReference>
<dbReference type="PANTHER" id="PTHR43047">
    <property type="entry name" value="TWO-COMPONENT HISTIDINE PROTEIN KINASE"/>
    <property type="match status" value="1"/>
</dbReference>
<dbReference type="Pfam" id="PF02518">
    <property type="entry name" value="HATPase_c"/>
    <property type="match status" value="1"/>
</dbReference>
<evidence type="ECO:0000256" key="15">
    <source>
        <dbReference type="SAM" id="Phobius"/>
    </source>
</evidence>
<feature type="transmembrane region" description="Helical" evidence="15">
    <location>
        <begin position="12"/>
        <end position="31"/>
    </location>
</feature>